<accession>A0A1I6H1B8</accession>
<dbReference type="PROSITE" id="PS00061">
    <property type="entry name" value="ADH_SHORT"/>
    <property type="match status" value="1"/>
</dbReference>
<dbReference type="OrthoDB" id="4690547at2"/>
<keyword evidence="2" id="KW-0560">Oxidoreductase</keyword>
<proteinExistence type="inferred from homology"/>
<protein>
    <submittedName>
        <fullName evidence="5">Butyryl-CoA dehydrogenase</fullName>
    </submittedName>
</protein>
<dbReference type="CDD" id="cd05233">
    <property type="entry name" value="SDR_c"/>
    <property type="match status" value="1"/>
</dbReference>
<dbReference type="PRINTS" id="PR00080">
    <property type="entry name" value="SDRFAMILY"/>
</dbReference>
<organism evidence="5 6">
    <name type="scientific">Marinobacter daqiaonensis</name>
    <dbReference type="NCBI Taxonomy" id="650891"/>
    <lineage>
        <taxon>Bacteria</taxon>
        <taxon>Pseudomonadati</taxon>
        <taxon>Pseudomonadota</taxon>
        <taxon>Gammaproteobacteria</taxon>
        <taxon>Pseudomonadales</taxon>
        <taxon>Marinobacteraceae</taxon>
        <taxon>Marinobacter</taxon>
    </lineage>
</organism>
<keyword evidence="6" id="KW-1185">Reference proteome</keyword>
<dbReference type="STRING" id="650891.SAMN05216203_0703"/>
<evidence type="ECO:0000256" key="2">
    <source>
        <dbReference type="ARBA" id="ARBA00023002"/>
    </source>
</evidence>
<dbReference type="InterPro" id="IPR036291">
    <property type="entry name" value="NAD(P)-bd_dom_sf"/>
</dbReference>
<dbReference type="SUPFAM" id="SSF51735">
    <property type="entry name" value="NAD(P)-binding Rossmann-fold domains"/>
    <property type="match status" value="1"/>
</dbReference>
<evidence type="ECO:0000313" key="5">
    <source>
        <dbReference type="EMBL" id="SFR48117.1"/>
    </source>
</evidence>
<evidence type="ECO:0000256" key="1">
    <source>
        <dbReference type="ARBA" id="ARBA00006484"/>
    </source>
</evidence>
<dbReference type="SMART" id="SM00822">
    <property type="entry name" value="PKS_KR"/>
    <property type="match status" value="1"/>
</dbReference>
<dbReference type="PRINTS" id="PR00081">
    <property type="entry name" value="GDHRDH"/>
</dbReference>
<dbReference type="InterPro" id="IPR002347">
    <property type="entry name" value="SDR_fam"/>
</dbReference>
<dbReference type="EMBL" id="FOYW01000001">
    <property type="protein sequence ID" value="SFR48117.1"/>
    <property type="molecule type" value="Genomic_DNA"/>
</dbReference>
<evidence type="ECO:0000256" key="3">
    <source>
        <dbReference type="RuleBase" id="RU000363"/>
    </source>
</evidence>
<dbReference type="AlphaFoldDB" id="A0A1I6H1B8"/>
<dbReference type="RefSeq" id="WP_092008899.1">
    <property type="nucleotide sequence ID" value="NZ_FOYW01000001.1"/>
</dbReference>
<reference evidence="5 6" key="1">
    <citation type="submission" date="2016-10" db="EMBL/GenBank/DDBJ databases">
        <authorList>
            <person name="de Groot N.N."/>
        </authorList>
    </citation>
    <scope>NUCLEOTIDE SEQUENCE [LARGE SCALE GENOMIC DNA]</scope>
    <source>
        <strain evidence="5 6">CGMCC 1.9167</strain>
    </source>
</reference>
<evidence type="ECO:0000313" key="6">
    <source>
        <dbReference type="Proteomes" id="UP000198644"/>
    </source>
</evidence>
<sequence>MKQFTDRVVVITGAGSGMGRAYALAFARLGAILALNDYHLESLEQTAVLVRDLSHRPLLTSAFDVGNREHMYDFAARVKAELGHAHVVINNAGVSGEGLPSWLLGDDSYERVMQINFFGVVYGTRAFLPQLLANGEGAVVNVSSVFGLVGTPNNSDYCASKFAVRGFTESLMVELEQSPISVHLVHPGGIRTNIASGAAKGEEFTEKYLKTEPDDIVEQVIRCIRSGKQRLVYGHQARRLWLASWAMSLEKRNRVLFREMEDLLDPEHYGVLNDPQGEAGRP</sequence>
<dbReference type="Gene3D" id="3.40.50.720">
    <property type="entry name" value="NAD(P)-binding Rossmann-like Domain"/>
    <property type="match status" value="1"/>
</dbReference>
<dbReference type="PANTHER" id="PTHR24322:SF736">
    <property type="entry name" value="RETINOL DEHYDROGENASE 10"/>
    <property type="match status" value="1"/>
</dbReference>
<dbReference type="PANTHER" id="PTHR24322">
    <property type="entry name" value="PKSB"/>
    <property type="match status" value="1"/>
</dbReference>
<dbReference type="GO" id="GO:0016616">
    <property type="term" value="F:oxidoreductase activity, acting on the CH-OH group of donors, NAD or NADP as acceptor"/>
    <property type="evidence" value="ECO:0007669"/>
    <property type="project" value="TreeGrafter"/>
</dbReference>
<dbReference type="InterPro" id="IPR020904">
    <property type="entry name" value="Sc_DH/Rdtase_CS"/>
</dbReference>
<feature type="domain" description="Ketoreductase" evidence="4">
    <location>
        <begin position="7"/>
        <end position="193"/>
    </location>
</feature>
<comment type="similarity">
    <text evidence="1 3">Belongs to the short-chain dehydrogenases/reductases (SDR) family.</text>
</comment>
<dbReference type="Pfam" id="PF00106">
    <property type="entry name" value="adh_short"/>
    <property type="match status" value="1"/>
</dbReference>
<evidence type="ECO:0000259" key="4">
    <source>
        <dbReference type="SMART" id="SM00822"/>
    </source>
</evidence>
<gene>
    <name evidence="5" type="ORF">SAMN05216203_0703</name>
</gene>
<dbReference type="InterPro" id="IPR057326">
    <property type="entry name" value="KR_dom"/>
</dbReference>
<dbReference type="Proteomes" id="UP000198644">
    <property type="component" value="Unassembled WGS sequence"/>
</dbReference>
<name>A0A1I6H1B8_9GAMM</name>